<dbReference type="GO" id="GO:0003676">
    <property type="term" value="F:nucleic acid binding"/>
    <property type="evidence" value="ECO:0007669"/>
    <property type="project" value="InterPro"/>
</dbReference>
<dbReference type="EMBL" id="LAZR01044589">
    <property type="protein sequence ID" value="KKL04281.1"/>
    <property type="molecule type" value="Genomic_DNA"/>
</dbReference>
<dbReference type="InterPro" id="IPR012337">
    <property type="entry name" value="RNaseH-like_sf"/>
</dbReference>
<dbReference type="SUPFAM" id="SSF53098">
    <property type="entry name" value="Ribonuclease H-like"/>
    <property type="match status" value="1"/>
</dbReference>
<comment type="caution">
    <text evidence="2">The sequence shown here is derived from an EMBL/GenBank/DDBJ whole genome shotgun (WGS) entry which is preliminary data.</text>
</comment>
<name>A0A0F9CF44_9ZZZZ</name>
<dbReference type="Gene3D" id="3.30.420.10">
    <property type="entry name" value="Ribonuclease H-like superfamily/Ribonuclease H"/>
    <property type="match status" value="1"/>
</dbReference>
<evidence type="ECO:0000259" key="1">
    <source>
        <dbReference type="Pfam" id="PF13482"/>
    </source>
</evidence>
<dbReference type="AlphaFoldDB" id="A0A0F9CF44"/>
<dbReference type="PANTHER" id="PTHR38462:SF1">
    <property type="entry name" value="YPRB RIBONUCLEASE H-LIKE DOMAIN-CONTAINING PROTEIN"/>
    <property type="match status" value="1"/>
</dbReference>
<accession>A0A0F9CF44</accession>
<dbReference type="InterPro" id="IPR036397">
    <property type="entry name" value="RNaseH_sf"/>
</dbReference>
<dbReference type="Pfam" id="PF13482">
    <property type="entry name" value="RNase_H_2"/>
    <property type="match status" value="1"/>
</dbReference>
<evidence type="ECO:0000313" key="2">
    <source>
        <dbReference type="EMBL" id="KKL04281.1"/>
    </source>
</evidence>
<feature type="domain" description="YprB ribonuclease H-like" evidence="1">
    <location>
        <begin position="137"/>
        <end position="318"/>
    </location>
</feature>
<gene>
    <name evidence="2" type="ORF">LCGC14_2617630</name>
</gene>
<organism evidence="2">
    <name type="scientific">marine sediment metagenome</name>
    <dbReference type="NCBI Taxonomy" id="412755"/>
    <lineage>
        <taxon>unclassified sequences</taxon>
        <taxon>metagenomes</taxon>
        <taxon>ecological metagenomes</taxon>
    </lineage>
</organism>
<dbReference type="InterPro" id="IPR038720">
    <property type="entry name" value="YprB_RNase_H-like_dom"/>
</dbReference>
<protein>
    <recommendedName>
        <fullName evidence="1">YprB ribonuclease H-like domain-containing protein</fullName>
    </recommendedName>
</protein>
<sequence length="322" mass="38560">MDFFKFESFDITPLIDQYKGKNFDDLFQNYRVTKNIMGEFIEFIWEDEMSLKFNLLKTKKNLLRNLKVVNYIGDYTENKLNQRGINTLKDLIFNLNFSAPAHRILTLIENKDYRALKINKFVNDLDLTFCFNVEDFLFLDIETLGIIDSPIIIIGIGFFKNARFEIHLFFANKLEDEIAICEHLKTTILPHFKCFITYNGKTFDIPYLANRFLYFFDENPMITGHDQPYEKSNTKFHHIDLYHHCRRLYKGLYDNYSLTNMEAQLLNWKRKSSLPSNLVGICYRKYKKNPERYTGLMKEVIEHNYYDIYSMPLIFKKLLKNL</sequence>
<dbReference type="PANTHER" id="PTHR38462">
    <property type="entry name" value="EXONUCLEASE-LIKE PROTEIN"/>
    <property type="match status" value="1"/>
</dbReference>
<proteinExistence type="predicted"/>
<reference evidence="2" key="1">
    <citation type="journal article" date="2015" name="Nature">
        <title>Complex archaea that bridge the gap between prokaryotes and eukaryotes.</title>
        <authorList>
            <person name="Spang A."/>
            <person name="Saw J.H."/>
            <person name="Jorgensen S.L."/>
            <person name="Zaremba-Niedzwiedzka K."/>
            <person name="Martijn J."/>
            <person name="Lind A.E."/>
            <person name="van Eijk R."/>
            <person name="Schleper C."/>
            <person name="Guy L."/>
            <person name="Ettema T.J."/>
        </authorList>
    </citation>
    <scope>NUCLEOTIDE SEQUENCE</scope>
</reference>